<dbReference type="InterPro" id="IPR003609">
    <property type="entry name" value="Pan_app"/>
</dbReference>
<protein>
    <submittedName>
        <fullName evidence="4">Uncharacterized protein</fullName>
    </submittedName>
</protein>
<evidence type="ECO:0000259" key="2">
    <source>
        <dbReference type="Pfam" id="PF12215"/>
    </source>
</evidence>
<name>A0A813R799_9BILA</name>
<keyword evidence="7" id="KW-1185">Reference proteome</keyword>
<dbReference type="Pfam" id="PF04685">
    <property type="entry name" value="DUF608"/>
    <property type="match status" value="1"/>
</dbReference>
<proteinExistence type="predicted"/>
<dbReference type="EMBL" id="CAJNOH010000027">
    <property type="protein sequence ID" value="CAF0778057.1"/>
    <property type="molecule type" value="Genomic_DNA"/>
</dbReference>
<feature type="domain" description="Glycosyl-hydrolase family 116 catalytic region" evidence="1">
    <location>
        <begin position="642"/>
        <end position="808"/>
    </location>
</feature>
<reference evidence="4" key="1">
    <citation type="submission" date="2021-02" db="EMBL/GenBank/DDBJ databases">
        <authorList>
            <person name="Nowell W R."/>
        </authorList>
    </citation>
    <scope>NUCLEOTIDE SEQUENCE</scope>
</reference>
<dbReference type="AlphaFoldDB" id="A0A813R799"/>
<feature type="domain" description="Apple" evidence="3">
    <location>
        <begin position="94"/>
        <end position="150"/>
    </location>
</feature>
<dbReference type="Gene3D" id="1.50.10.10">
    <property type="match status" value="1"/>
</dbReference>
<dbReference type="InterPro" id="IPR006775">
    <property type="entry name" value="GH116_catalytic"/>
</dbReference>
<dbReference type="PANTHER" id="PTHR12654:SF0">
    <property type="entry name" value="NON-LYSOSOMAL GLUCOSYLCERAMIDASE"/>
    <property type="match status" value="1"/>
</dbReference>
<gene>
    <name evidence="5" type="ORF">JXQ802_LOCUS10659</name>
    <name evidence="4" type="ORF">PYM288_LOCUS3468</name>
</gene>
<dbReference type="InterPro" id="IPR012341">
    <property type="entry name" value="6hp_glycosidase-like_sf"/>
</dbReference>
<dbReference type="EMBL" id="CAJNOL010000205">
    <property type="protein sequence ID" value="CAF0931363.1"/>
    <property type="molecule type" value="Genomic_DNA"/>
</dbReference>
<evidence type="ECO:0000313" key="7">
    <source>
        <dbReference type="Proteomes" id="UP000663870"/>
    </source>
</evidence>
<organism evidence="4 6">
    <name type="scientific">Rotaria sordida</name>
    <dbReference type="NCBI Taxonomy" id="392033"/>
    <lineage>
        <taxon>Eukaryota</taxon>
        <taxon>Metazoa</taxon>
        <taxon>Spiralia</taxon>
        <taxon>Gnathifera</taxon>
        <taxon>Rotifera</taxon>
        <taxon>Eurotatoria</taxon>
        <taxon>Bdelloidea</taxon>
        <taxon>Philodinida</taxon>
        <taxon>Philodinidae</taxon>
        <taxon>Rotaria</taxon>
    </lineage>
</organism>
<dbReference type="Pfam" id="PF14295">
    <property type="entry name" value="PAN_4"/>
    <property type="match status" value="1"/>
</dbReference>
<dbReference type="Gene3D" id="3.50.4.10">
    <property type="entry name" value="Hepatocyte Growth Factor"/>
    <property type="match status" value="2"/>
</dbReference>
<evidence type="ECO:0000313" key="4">
    <source>
        <dbReference type="EMBL" id="CAF0778057.1"/>
    </source>
</evidence>
<dbReference type="InterPro" id="IPR052566">
    <property type="entry name" value="Non-lysos_glucosylceramidase"/>
</dbReference>
<comment type="caution">
    <text evidence="4">The sequence shown here is derived from an EMBL/GenBank/DDBJ whole genome shotgun (WGS) entry which is preliminary data.</text>
</comment>
<evidence type="ECO:0000313" key="6">
    <source>
        <dbReference type="Proteomes" id="UP000663854"/>
    </source>
</evidence>
<dbReference type="InterPro" id="IPR008928">
    <property type="entry name" value="6-hairpin_glycosidase_sf"/>
</dbReference>
<dbReference type="Proteomes" id="UP000663870">
    <property type="component" value="Unassembled WGS sequence"/>
</dbReference>
<accession>A0A813R799</accession>
<sequence>MLFIYSSVLASVFIPIIYCQTIYELLDSFRFLNEGTISSSEIYEYQYEFTFYTEPENVTREKFAWVEEVVRPYLYQKDPTKPLQCNSNPLLTGIDLPGADFLSIIPPLADPSHCNTLCCTYMSCTAWSYASLAPSDFNSCKKGQPCCYLKTYIPASVPNQDIISATMNRTCPYNHPPTGLRSAVPLGGITTGSIELRGDGTFHEWTIESQSPAAGAKFGVVDDALLVIRLRNLQTNENHTRLIRTHSNHNFDGIDTIKYHGSYPVSKLGLIDYKLIANMDLYAYSIFKPGDLNRSMTPAIIYSLNIENPNDYPIGIDFMYNVPLSVQIDQTRLSKTVIQQIISNTYTQCISYCDQNNLCASWNWHIVNNQSTCLLYSDIGNNVYLSGHVSGVRGQWTYNRTGPLVLDRPGKMPANGQYVLWPFLSSDQTMTATIDNDINNILSNFSINGGWFEQTELKGSAANGAVSISTKLQPGEKKTLSILFAWYFPHHYWLDLPLDNYYSLLFNNVTTVGQSIGIDKNDDSQLKIIIKDILTLHNLYFNSNLPDYLVDSLINSASHMRSAMYFSNGDWRQWEAYDCNDVDSVHNDHQRHLPYILYFPETEKIKMYTWAKYQQNDGMIQETFTVGCMGDTAPYDQHGGRNMGDVTTIFILETLELYRWTNDFTFLKDMYPHVVAGIKWQLSVSSQLGLPEHLECTYDIPYMSQYPTTTFNSFMHLAALRACMELTLIMNDTITYNECYKSYFIAVTQINQLLWYNDSIDTGYFLAYTGGQGEKAIFTDALYGQVLAFTYGLGPLYSISKMKKHLESEVRLADTPYGLRMLTGREPLTNPQDNSIWMGASQDWSVLNLWFNMDFDSALIQSVKGLNHVRQTLNDQWNTHGLYAGDGYGIGGKPWVTSHYGFHMVLWHLPFAITGQYTDLTKGILLFSPKLRSPFILPVLIPNIFGSISATPLLNGQSSYTFTLSIGNLSLNVLAINNVKYPRSIHLTAGQSVQWIG</sequence>
<dbReference type="SUPFAM" id="SSF48208">
    <property type="entry name" value="Six-hairpin glycosidases"/>
    <property type="match status" value="1"/>
</dbReference>
<feature type="domain" description="Glycosyl-hydrolase family 116 N-terminal" evidence="2">
    <location>
        <begin position="183"/>
        <end position="506"/>
    </location>
</feature>
<evidence type="ECO:0000313" key="5">
    <source>
        <dbReference type="EMBL" id="CAF0931363.1"/>
    </source>
</evidence>
<dbReference type="Pfam" id="PF12215">
    <property type="entry name" value="Glyco_hydr_116N"/>
    <property type="match status" value="1"/>
</dbReference>
<dbReference type="Proteomes" id="UP000663854">
    <property type="component" value="Unassembled WGS sequence"/>
</dbReference>
<dbReference type="InterPro" id="IPR024462">
    <property type="entry name" value="GH116_N"/>
</dbReference>
<evidence type="ECO:0000259" key="1">
    <source>
        <dbReference type="Pfam" id="PF04685"/>
    </source>
</evidence>
<evidence type="ECO:0000259" key="3">
    <source>
        <dbReference type="Pfam" id="PF14295"/>
    </source>
</evidence>
<dbReference type="GO" id="GO:0005975">
    <property type="term" value="P:carbohydrate metabolic process"/>
    <property type="evidence" value="ECO:0007669"/>
    <property type="project" value="InterPro"/>
</dbReference>
<dbReference type="GO" id="GO:0008422">
    <property type="term" value="F:beta-glucosidase activity"/>
    <property type="evidence" value="ECO:0007669"/>
    <property type="project" value="TreeGrafter"/>
</dbReference>
<dbReference type="PANTHER" id="PTHR12654">
    <property type="entry name" value="BILE ACID BETA-GLUCOSIDASE-RELATED"/>
    <property type="match status" value="1"/>
</dbReference>